<organism evidence="2">
    <name type="scientific">marine metagenome</name>
    <dbReference type="NCBI Taxonomy" id="408172"/>
    <lineage>
        <taxon>unclassified sequences</taxon>
        <taxon>metagenomes</taxon>
        <taxon>ecological metagenomes</taxon>
    </lineage>
</organism>
<dbReference type="SUPFAM" id="SSF54593">
    <property type="entry name" value="Glyoxalase/Bleomycin resistance protein/Dihydroxybiphenyl dioxygenase"/>
    <property type="match status" value="1"/>
</dbReference>
<reference evidence="2" key="1">
    <citation type="submission" date="2018-05" db="EMBL/GenBank/DDBJ databases">
        <authorList>
            <person name="Lanie J.A."/>
            <person name="Ng W.-L."/>
            <person name="Kazmierczak K.M."/>
            <person name="Andrzejewski T.M."/>
            <person name="Davidsen T.M."/>
            <person name="Wayne K.J."/>
            <person name="Tettelin H."/>
            <person name="Glass J.I."/>
            <person name="Rusch D."/>
            <person name="Podicherti R."/>
            <person name="Tsui H.-C.T."/>
            <person name="Winkler M.E."/>
        </authorList>
    </citation>
    <scope>NUCLEOTIDE SEQUENCE</scope>
</reference>
<protein>
    <recommendedName>
        <fullName evidence="1">VOC domain-containing protein</fullName>
    </recommendedName>
</protein>
<gene>
    <name evidence="2" type="ORF">METZ01_LOCUS467812</name>
</gene>
<dbReference type="InterPro" id="IPR029068">
    <property type="entry name" value="Glyas_Bleomycin-R_OHBP_Dase"/>
</dbReference>
<feature type="domain" description="VOC" evidence="1">
    <location>
        <begin position="4"/>
        <end position="62"/>
    </location>
</feature>
<name>A0A383B6F1_9ZZZZ</name>
<dbReference type="Gene3D" id="3.10.180.10">
    <property type="entry name" value="2,3-Dihydroxybiphenyl 1,2-Dioxygenase, domain 1"/>
    <property type="match status" value="1"/>
</dbReference>
<dbReference type="EMBL" id="UINC01197456">
    <property type="protein sequence ID" value="SVE14958.1"/>
    <property type="molecule type" value="Genomic_DNA"/>
</dbReference>
<evidence type="ECO:0000313" key="2">
    <source>
        <dbReference type="EMBL" id="SVE14958.1"/>
    </source>
</evidence>
<evidence type="ECO:0000259" key="1">
    <source>
        <dbReference type="PROSITE" id="PS51819"/>
    </source>
</evidence>
<dbReference type="InterPro" id="IPR037523">
    <property type="entry name" value="VOC_core"/>
</dbReference>
<proteinExistence type="predicted"/>
<feature type="non-terminal residue" evidence="2">
    <location>
        <position position="62"/>
    </location>
</feature>
<sequence>MKPSLTHLALHVRDLDSCIDFYESYAEMRVVHERTNEGYRVVWLAEDGREKDFILVLLPGGP</sequence>
<dbReference type="CDD" id="cd06587">
    <property type="entry name" value="VOC"/>
    <property type="match status" value="1"/>
</dbReference>
<dbReference type="PROSITE" id="PS51819">
    <property type="entry name" value="VOC"/>
    <property type="match status" value="1"/>
</dbReference>
<dbReference type="AlphaFoldDB" id="A0A383B6F1"/>
<accession>A0A383B6F1</accession>